<dbReference type="Proteomes" id="UP001642464">
    <property type="component" value="Unassembled WGS sequence"/>
</dbReference>
<reference evidence="1 2" key="1">
    <citation type="submission" date="2024-02" db="EMBL/GenBank/DDBJ databases">
        <authorList>
            <person name="Chen Y."/>
            <person name="Shah S."/>
            <person name="Dougan E. K."/>
            <person name="Thang M."/>
            <person name="Chan C."/>
        </authorList>
    </citation>
    <scope>NUCLEOTIDE SEQUENCE [LARGE SCALE GENOMIC DNA]</scope>
</reference>
<organism evidence="1 2">
    <name type="scientific">Durusdinium trenchii</name>
    <dbReference type="NCBI Taxonomy" id="1381693"/>
    <lineage>
        <taxon>Eukaryota</taxon>
        <taxon>Sar</taxon>
        <taxon>Alveolata</taxon>
        <taxon>Dinophyceae</taxon>
        <taxon>Suessiales</taxon>
        <taxon>Symbiodiniaceae</taxon>
        <taxon>Durusdinium</taxon>
    </lineage>
</organism>
<keyword evidence="2" id="KW-1185">Reference proteome</keyword>
<evidence type="ECO:0000313" key="1">
    <source>
        <dbReference type="EMBL" id="CAK9044902.1"/>
    </source>
</evidence>
<proteinExistence type="predicted"/>
<comment type="caution">
    <text evidence="1">The sequence shown here is derived from an EMBL/GenBank/DDBJ whole genome shotgun (WGS) entry which is preliminary data.</text>
</comment>
<name>A0ABP0M2J0_9DINO</name>
<sequence length="178" mass="20474">MEARQEQALLRRAADSEVRFQQVIEAKHQTVNEKQAQLQTQVAAAEEALRREKEAALELQTEVSLERWELQQNAKNLSALWPEVEEISAAVRSTHAKVLQQREEAEEHSRDEKQRLEIASRLYEFYAVVSGIRWDMETEKMEGYIAIGEKARAFKVETPRSAQSADALWALIEACSDY</sequence>
<accession>A0ABP0M2J0</accession>
<dbReference type="EMBL" id="CAXAMM010019080">
    <property type="protein sequence ID" value="CAK9044902.1"/>
    <property type="molecule type" value="Genomic_DNA"/>
</dbReference>
<evidence type="ECO:0000313" key="2">
    <source>
        <dbReference type="Proteomes" id="UP001642464"/>
    </source>
</evidence>
<gene>
    <name evidence="1" type="ORF">SCF082_LOCUS25444</name>
</gene>
<dbReference type="Gene3D" id="3.30.160.570">
    <property type="entry name" value="Ncd80 complex, Spc24 subunit"/>
    <property type="match status" value="1"/>
</dbReference>
<protein>
    <submittedName>
        <fullName evidence="1">Uncharacterized protein</fullName>
    </submittedName>
</protein>